<organism evidence="1 2">
    <name type="scientific">Psilocybe cyanescens</name>
    <dbReference type="NCBI Taxonomy" id="93625"/>
    <lineage>
        <taxon>Eukaryota</taxon>
        <taxon>Fungi</taxon>
        <taxon>Dikarya</taxon>
        <taxon>Basidiomycota</taxon>
        <taxon>Agaricomycotina</taxon>
        <taxon>Agaricomycetes</taxon>
        <taxon>Agaricomycetidae</taxon>
        <taxon>Agaricales</taxon>
        <taxon>Agaricineae</taxon>
        <taxon>Strophariaceae</taxon>
        <taxon>Psilocybe</taxon>
    </lineage>
</organism>
<accession>A0A409XUH1</accession>
<protein>
    <submittedName>
        <fullName evidence="1">Uncharacterized protein</fullName>
    </submittedName>
</protein>
<sequence>MSLSLLKSVLSLSPSLNNTSSHFYRPFLKAQPQLMFSDNKIRLFLLRPHPVPLSTRSMSIPVSSMSGVSRSLSLSLLRVVFAPLPMNTHHTPPMASKSMTIQRR</sequence>
<reference evidence="1 2" key="1">
    <citation type="journal article" date="2018" name="Evol. Lett.">
        <title>Horizontal gene cluster transfer increased hallucinogenic mushroom diversity.</title>
        <authorList>
            <person name="Reynolds H.T."/>
            <person name="Vijayakumar V."/>
            <person name="Gluck-Thaler E."/>
            <person name="Korotkin H.B."/>
            <person name="Matheny P.B."/>
            <person name="Slot J.C."/>
        </authorList>
    </citation>
    <scope>NUCLEOTIDE SEQUENCE [LARGE SCALE GENOMIC DNA]</scope>
    <source>
        <strain evidence="1 2">2631</strain>
    </source>
</reference>
<gene>
    <name evidence="1" type="ORF">CVT25_000602</name>
</gene>
<dbReference type="InParanoid" id="A0A409XUH1"/>
<evidence type="ECO:0000313" key="1">
    <source>
        <dbReference type="EMBL" id="PPQ94370.1"/>
    </source>
</evidence>
<dbReference type="EMBL" id="NHYD01000364">
    <property type="protein sequence ID" value="PPQ94370.1"/>
    <property type="molecule type" value="Genomic_DNA"/>
</dbReference>
<keyword evidence="2" id="KW-1185">Reference proteome</keyword>
<dbReference type="Proteomes" id="UP000283269">
    <property type="component" value="Unassembled WGS sequence"/>
</dbReference>
<dbReference type="AlphaFoldDB" id="A0A409XUH1"/>
<evidence type="ECO:0000313" key="2">
    <source>
        <dbReference type="Proteomes" id="UP000283269"/>
    </source>
</evidence>
<proteinExistence type="predicted"/>
<comment type="caution">
    <text evidence="1">The sequence shown here is derived from an EMBL/GenBank/DDBJ whole genome shotgun (WGS) entry which is preliminary data.</text>
</comment>
<name>A0A409XUH1_PSICY</name>